<dbReference type="Proteomes" id="UP000823631">
    <property type="component" value="Unassembled WGS sequence"/>
</dbReference>
<dbReference type="GO" id="GO:0005886">
    <property type="term" value="C:plasma membrane"/>
    <property type="evidence" value="ECO:0007669"/>
    <property type="project" value="UniProtKB-SubCell"/>
</dbReference>
<keyword evidence="2 7" id="KW-0132">Cell division</keyword>
<feature type="topological domain" description="Periplasmic" evidence="7">
    <location>
        <begin position="22"/>
        <end position="97"/>
    </location>
</feature>
<sequence length="97" mass="10822">MRLLACLLLVVIGLLSYDIYAGRNGYVQYQQVSAELDKARERSELLTRRNQALQDELGDLKQGSAAIEELARSELGFIKEGETFYRVIAAGPSDTQN</sequence>
<evidence type="ECO:0000256" key="5">
    <source>
        <dbReference type="ARBA" id="ARBA00023136"/>
    </source>
</evidence>
<feature type="topological domain" description="Cytoplasmic" evidence="7">
    <location>
        <begin position="1"/>
        <end position="3"/>
    </location>
</feature>
<keyword evidence="3 7" id="KW-0812">Transmembrane</keyword>
<keyword evidence="7" id="KW-0997">Cell inner membrane</keyword>
<comment type="subunit">
    <text evidence="7">Part of a complex composed of FtsB, FtsL and FtsQ.</text>
</comment>
<evidence type="ECO:0000256" key="6">
    <source>
        <dbReference type="ARBA" id="ARBA00023306"/>
    </source>
</evidence>
<protein>
    <recommendedName>
        <fullName evidence="7">Cell division protein FtsB</fullName>
    </recommendedName>
</protein>
<dbReference type="InterPro" id="IPR023081">
    <property type="entry name" value="Cell_div_FtsB"/>
</dbReference>
<reference evidence="8" key="1">
    <citation type="submission" date="2020-10" db="EMBL/GenBank/DDBJ databases">
        <authorList>
            <person name="Gilroy R."/>
        </authorList>
    </citation>
    <scope>NUCLEOTIDE SEQUENCE</scope>
    <source>
        <strain evidence="8">17213</strain>
    </source>
</reference>
<dbReference type="HAMAP" id="MF_00599">
    <property type="entry name" value="FtsB"/>
    <property type="match status" value="1"/>
</dbReference>
<dbReference type="GO" id="GO:0032153">
    <property type="term" value="C:cell division site"/>
    <property type="evidence" value="ECO:0007669"/>
    <property type="project" value="UniProtKB-UniRule"/>
</dbReference>
<feature type="coiled-coil region" evidence="7">
    <location>
        <begin position="29"/>
        <end position="56"/>
    </location>
</feature>
<keyword evidence="1 7" id="KW-1003">Cell membrane</keyword>
<keyword evidence="7" id="KW-0175">Coiled coil</keyword>
<comment type="subcellular location">
    <subcellularLocation>
        <location evidence="7">Cell inner membrane</location>
        <topology evidence="7">Single-pass type II membrane protein</topology>
    </subcellularLocation>
    <text evidence="7">Localizes to the division septum.</text>
</comment>
<dbReference type="AlphaFoldDB" id="A0A9D9GT52"/>
<name>A0A9D9GT52_9GAMM</name>
<comment type="caution">
    <text evidence="8">The sequence shown here is derived from an EMBL/GenBank/DDBJ whole genome shotgun (WGS) entry which is preliminary data.</text>
</comment>
<dbReference type="EMBL" id="JADINH010000006">
    <property type="protein sequence ID" value="MBO8414835.1"/>
    <property type="molecule type" value="Genomic_DNA"/>
</dbReference>
<dbReference type="GO" id="GO:0043093">
    <property type="term" value="P:FtsZ-dependent cytokinesis"/>
    <property type="evidence" value="ECO:0007669"/>
    <property type="project" value="UniProtKB-UniRule"/>
</dbReference>
<keyword evidence="6 7" id="KW-0131">Cell cycle</keyword>
<keyword evidence="5 7" id="KW-0472">Membrane</keyword>
<dbReference type="PANTHER" id="PTHR37485">
    <property type="entry name" value="CELL DIVISION PROTEIN FTSB"/>
    <property type="match status" value="1"/>
</dbReference>
<reference evidence="8" key="2">
    <citation type="journal article" date="2021" name="PeerJ">
        <title>Extensive microbial diversity within the chicken gut microbiome revealed by metagenomics and culture.</title>
        <authorList>
            <person name="Gilroy R."/>
            <person name="Ravi A."/>
            <person name="Getino M."/>
            <person name="Pursley I."/>
            <person name="Horton D.L."/>
            <person name="Alikhan N.F."/>
            <person name="Baker D."/>
            <person name="Gharbi K."/>
            <person name="Hall N."/>
            <person name="Watson M."/>
            <person name="Adriaenssens E.M."/>
            <person name="Foster-Nyarko E."/>
            <person name="Jarju S."/>
            <person name="Secka A."/>
            <person name="Antonio M."/>
            <person name="Oren A."/>
            <person name="Chaudhuri R.R."/>
            <person name="La Ragione R."/>
            <person name="Hildebrand F."/>
            <person name="Pallen M.J."/>
        </authorList>
    </citation>
    <scope>NUCLEOTIDE SEQUENCE</scope>
    <source>
        <strain evidence="8">17213</strain>
    </source>
</reference>
<keyword evidence="4 7" id="KW-1133">Transmembrane helix</keyword>
<dbReference type="GO" id="GO:0030428">
    <property type="term" value="C:cell septum"/>
    <property type="evidence" value="ECO:0007669"/>
    <property type="project" value="TreeGrafter"/>
</dbReference>
<evidence type="ECO:0000313" key="8">
    <source>
        <dbReference type="EMBL" id="MBO8414835.1"/>
    </source>
</evidence>
<evidence type="ECO:0000256" key="3">
    <source>
        <dbReference type="ARBA" id="ARBA00022692"/>
    </source>
</evidence>
<comment type="similarity">
    <text evidence="7">Belongs to the FtsB family.</text>
</comment>
<evidence type="ECO:0000256" key="1">
    <source>
        <dbReference type="ARBA" id="ARBA00022475"/>
    </source>
</evidence>
<dbReference type="PANTHER" id="PTHR37485:SF1">
    <property type="entry name" value="CELL DIVISION PROTEIN FTSB"/>
    <property type="match status" value="1"/>
</dbReference>
<evidence type="ECO:0000256" key="4">
    <source>
        <dbReference type="ARBA" id="ARBA00022989"/>
    </source>
</evidence>
<proteinExistence type="inferred from homology"/>
<evidence type="ECO:0000256" key="7">
    <source>
        <dbReference type="HAMAP-Rule" id="MF_00599"/>
    </source>
</evidence>
<evidence type="ECO:0000313" key="9">
    <source>
        <dbReference type="Proteomes" id="UP000823631"/>
    </source>
</evidence>
<accession>A0A9D9GT52</accession>
<gene>
    <name evidence="7" type="primary">ftsB</name>
    <name evidence="8" type="ORF">IAB19_00430</name>
</gene>
<comment type="function">
    <text evidence="7">Essential cell division protein. May link together the upstream cell division proteins, which are predominantly cytoplasmic, with the downstream cell division proteins, which are predominantly periplasmic.</text>
</comment>
<dbReference type="Pfam" id="PF04977">
    <property type="entry name" value="DivIC"/>
    <property type="match status" value="1"/>
</dbReference>
<evidence type="ECO:0000256" key="2">
    <source>
        <dbReference type="ARBA" id="ARBA00022618"/>
    </source>
</evidence>
<dbReference type="InterPro" id="IPR007060">
    <property type="entry name" value="FtsL/DivIC"/>
</dbReference>
<organism evidence="8 9">
    <name type="scientific">Candidatus Avisuccinivibrio stercorigallinarum</name>
    <dbReference type="NCBI Taxonomy" id="2840704"/>
    <lineage>
        <taxon>Bacteria</taxon>
        <taxon>Pseudomonadati</taxon>
        <taxon>Pseudomonadota</taxon>
        <taxon>Gammaproteobacteria</taxon>
        <taxon>Aeromonadales</taxon>
        <taxon>Succinivibrionaceae</taxon>
        <taxon>Succinivibrionaceae incertae sedis</taxon>
        <taxon>Candidatus Avisuccinivibrio</taxon>
    </lineage>
</organism>